<dbReference type="EMBL" id="RQVQ01000017">
    <property type="protein sequence ID" value="RRJ90357.1"/>
    <property type="molecule type" value="Genomic_DNA"/>
</dbReference>
<evidence type="ECO:0000313" key="1">
    <source>
        <dbReference type="EMBL" id="RRJ90357.1"/>
    </source>
</evidence>
<organism evidence="1 2">
    <name type="scientific">Paenimyroides tangerinum</name>
    <dbReference type="NCBI Taxonomy" id="2488728"/>
    <lineage>
        <taxon>Bacteria</taxon>
        <taxon>Pseudomonadati</taxon>
        <taxon>Bacteroidota</taxon>
        <taxon>Flavobacteriia</taxon>
        <taxon>Flavobacteriales</taxon>
        <taxon>Flavobacteriaceae</taxon>
        <taxon>Paenimyroides</taxon>
    </lineage>
</organism>
<gene>
    <name evidence="1" type="ORF">EG240_08890</name>
</gene>
<accession>A0A3P3W7P0</accession>
<proteinExistence type="predicted"/>
<keyword evidence="2" id="KW-1185">Reference proteome</keyword>
<dbReference type="RefSeq" id="WP_125019042.1">
    <property type="nucleotide sequence ID" value="NZ_RQVQ01000017.1"/>
</dbReference>
<reference evidence="1 2" key="1">
    <citation type="submission" date="2018-11" db="EMBL/GenBank/DDBJ databases">
        <title>Flavobacterium sp. nov., YIM 102701-2 draft genome.</title>
        <authorList>
            <person name="Li G."/>
            <person name="Jiang Y."/>
        </authorList>
    </citation>
    <scope>NUCLEOTIDE SEQUENCE [LARGE SCALE GENOMIC DNA]</scope>
    <source>
        <strain evidence="1 2">YIM 102701-2</strain>
    </source>
</reference>
<dbReference type="AlphaFoldDB" id="A0A3P3W7P0"/>
<sequence>MTVKTKILNQLKETNTLADFYTDAYNCSSFGFVLDYNDEFVIVERFNDENNYDGLTIFFLENISRIRWEGNEIQSIAKVIDVSKRLDVKPNIDLDSIHSILESIQKHFDFLTIHIEDLDSEVCLIGEIHDLDNETIVMHEYGTMISLDRKFVLLNVHDITRIDLNGCYELKLKQVLNISK</sequence>
<dbReference type="Proteomes" id="UP000275719">
    <property type="component" value="Unassembled WGS sequence"/>
</dbReference>
<protein>
    <submittedName>
        <fullName evidence="1">Uncharacterized protein</fullName>
    </submittedName>
</protein>
<name>A0A3P3W7P0_9FLAO</name>
<comment type="caution">
    <text evidence="1">The sequence shown here is derived from an EMBL/GenBank/DDBJ whole genome shotgun (WGS) entry which is preliminary data.</text>
</comment>
<dbReference type="OrthoDB" id="7173027at2"/>
<evidence type="ECO:0000313" key="2">
    <source>
        <dbReference type="Proteomes" id="UP000275719"/>
    </source>
</evidence>